<dbReference type="PANTHER" id="PTHR43238:SF1">
    <property type="entry name" value="GDP-L-FUCOSE SYNTHASE"/>
    <property type="match status" value="1"/>
</dbReference>
<evidence type="ECO:0000259" key="1">
    <source>
        <dbReference type="Pfam" id="PF01370"/>
    </source>
</evidence>
<dbReference type="Gene3D" id="3.40.50.720">
    <property type="entry name" value="NAD(P)-binding Rossmann-like Domain"/>
    <property type="match status" value="1"/>
</dbReference>
<name>A0A382Z308_9ZZZZ</name>
<gene>
    <name evidence="2" type="ORF">METZ01_LOCUS442299</name>
</gene>
<dbReference type="SUPFAM" id="SSF51735">
    <property type="entry name" value="NAD(P)-binding Rossmann-fold domains"/>
    <property type="match status" value="1"/>
</dbReference>
<dbReference type="AlphaFoldDB" id="A0A382Z308"/>
<dbReference type="InterPro" id="IPR036291">
    <property type="entry name" value="NAD(P)-bd_dom_sf"/>
</dbReference>
<accession>A0A382Z308</accession>
<dbReference type="GO" id="GO:0050577">
    <property type="term" value="F:GDP-L-fucose synthase activity"/>
    <property type="evidence" value="ECO:0007669"/>
    <property type="project" value="TreeGrafter"/>
</dbReference>
<evidence type="ECO:0000313" key="2">
    <source>
        <dbReference type="EMBL" id="SVD89445.1"/>
    </source>
</evidence>
<dbReference type="PANTHER" id="PTHR43238">
    <property type="entry name" value="GDP-L-FUCOSE SYNTHASE"/>
    <property type="match status" value="1"/>
</dbReference>
<dbReference type="EMBL" id="UINC01180313">
    <property type="protein sequence ID" value="SVD89445.1"/>
    <property type="molecule type" value="Genomic_DNA"/>
</dbReference>
<sequence length="137" mass="15096">MNGSKEVTVWGSGNPKREFIYTDDIADACLFVMSLNFPSFYEKGLTHLNVGTGTEISVKALAEMIASFVGFSGNVVFDQSIPDGSPRKVLDVSRINNLGWKHKIALEEGVAITYDTFVEKVTNKNARGSITFEKQKI</sequence>
<protein>
    <recommendedName>
        <fullName evidence="1">NAD-dependent epimerase/dehydratase domain-containing protein</fullName>
    </recommendedName>
</protein>
<organism evidence="2">
    <name type="scientific">marine metagenome</name>
    <dbReference type="NCBI Taxonomy" id="408172"/>
    <lineage>
        <taxon>unclassified sequences</taxon>
        <taxon>metagenomes</taxon>
        <taxon>ecological metagenomes</taxon>
    </lineage>
</organism>
<dbReference type="InterPro" id="IPR001509">
    <property type="entry name" value="Epimerase_deHydtase"/>
</dbReference>
<proteinExistence type="predicted"/>
<dbReference type="Pfam" id="PF01370">
    <property type="entry name" value="Epimerase"/>
    <property type="match status" value="1"/>
</dbReference>
<feature type="domain" description="NAD-dependent epimerase/dehydratase" evidence="1">
    <location>
        <begin position="4"/>
        <end position="34"/>
    </location>
</feature>
<reference evidence="2" key="1">
    <citation type="submission" date="2018-05" db="EMBL/GenBank/DDBJ databases">
        <authorList>
            <person name="Lanie J.A."/>
            <person name="Ng W.-L."/>
            <person name="Kazmierczak K.M."/>
            <person name="Andrzejewski T.M."/>
            <person name="Davidsen T.M."/>
            <person name="Wayne K.J."/>
            <person name="Tettelin H."/>
            <person name="Glass J.I."/>
            <person name="Rusch D."/>
            <person name="Podicherti R."/>
            <person name="Tsui H.-C.T."/>
            <person name="Winkler M.E."/>
        </authorList>
    </citation>
    <scope>NUCLEOTIDE SEQUENCE</scope>
</reference>
<dbReference type="Gene3D" id="3.90.25.10">
    <property type="entry name" value="UDP-galactose 4-epimerase, domain 1"/>
    <property type="match status" value="1"/>
</dbReference>